<keyword evidence="1" id="KW-0812">Transmembrane</keyword>
<dbReference type="Pfam" id="PF13426">
    <property type="entry name" value="PAS_9"/>
    <property type="match status" value="1"/>
</dbReference>
<evidence type="ECO:0000313" key="3">
    <source>
        <dbReference type="EMBL" id="MDR7379649.1"/>
    </source>
</evidence>
<dbReference type="Gene3D" id="6.10.340.10">
    <property type="match status" value="1"/>
</dbReference>
<gene>
    <name evidence="3" type="ORF">J2X19_004345</name>
</gene>
<dbReference type="InterPro" id="IPR000160">
    <property type="entry name" value="GGDEF_dom"/>
</dbReference>
<dbReference type="PANTHER" id="PTHR46663">
    <property type="entry name" value="DIGUANYLATE CYCLASE DGCT-RELATED"/>
    <property type="match status" value="1"/>
</dbReference>
<dbReference type="Pfam" id="PF00990">
    <property type="entry name" value="GGDEF"/>
    <property type="match status" value="1"/>
</dbReference>
<organism evidence="3 4">
    <name type="scientific">Rhodoferax ferrireducens</name>
    <dbReference type="NCBI Taxonomy" id="192843"/>
    <lineage>
        <taxon>Bacteria</taxon>
        <taxon>Pseudomonadati</taxon>
        <taxon>Pseudomonadota</taxon>
        <taxon>Betaproteobacteria</taxon>
        <taxon>Burkholderiales</taxon>
        <taxon>Comamonadaceae</taxon>
        <taxon>Rhodoferax</taxon>
    </lineage>
</organism>
<keyword evidence="1" id="KW-0472">Membrane</keyword>
<dbReference type="CDD" id="cd12914">
    <property type="entry name" value="PDC1_DGC_like"/>
    <property type="match status" value="1"/>
</dbReference>
<dbReference type="InterPro" id="IPR043128">
    <property type="entry name" value="Rev_trsase/Diguanyl_cyclase"/>
</dbReference>
<name>A0ABU2CE94_9BURK</name>
<dbReference type="PROSITE" id="PS50887">
    <property type="entry name" value="GGDEF"/>
    <property type="match status" value="1"/>
</dbReference>
<dbReference type="InterPro" id="IPR035965">
    <property type="entry name" value="PAS-like_dom_sf"/>
</dbReference>
<dbReference type="PANTHER" id="PTHR46663:SF2">
    <property type="entry name" value="GGDEF DOMAIN-CONTAINING PROTEIN"/>
    <property type="match status" value="1"/>
</dbReference>
<dbReference type="NCBIfam" id="TIGR00254">
    <property type="entry name" value="GGDEF"/>
    <property type="match status" value="1"/>
</dbReference>
<dbReference type="Gene3D" id="3.30.70.270">
    <property type="match status" value="1"/>
</dbReference>
<dbReference type="Proteomes" id="UP001180487">
    <property type="component" value="Unassembled WGS sequence"/>
</dbReference>
<reference evidence="3 4" key="1">
    <citation type="submission" date="2023-07" db="EMBL/GenBank/DDBJ databases">
        <title>Sorghum-associated microbial communities from plants grown in Nebraska, USA.</title>
        <authorList>
            <person name="Schachtman D."/>
        </authorList>
    </citation>
    <scope>NUCLEOTIDE SEQUENCE [LARGE SCALE GENOMIC DNA]</scope>
    <source>
        <strain evidence="3 4">BE313</strain>
    </source>
</reference>
<dbReference type="RefSeq" id="WP_310376432.1">
    <property type="nucleotide sequence ID" value="NZ_JAVDXT010000005.1"/>
</dbReference>
<keyword evidence="1" id="KW-1133">Transmembrane helix</keyword>
<dbReference type="NCBIfam" id="TIGR00229">
    <property type="entry name" value="sensory_box"/>
    <property type="match status" value="1"/>
</dbReference>
<sequence length="672" mass="72481">MSRTFARLGWVRTLKFKIVAMAVVTGVLSALVTTQLVLFTTQANIQHMLIQGESDDVERTAALLGSKIDMLRDALKAVARQAPAPLWDDPVAMQHYLASNQGLNALFESVLAARPDGAMLARMAKDQISTDLPNIGDRAYFQQALRTDQPVLSDPLVARVANTPVVIIAISSQAPDSQVVGVMAGVLRLQSSNLFSEVTRTVHTKGSRVLIMDRAGVLLAHTNPAQLLGPAAEEPGLMDVFNRWHAVGSPIDTTGAATLSQGHLVAMAGIPDSDWTLVRLTPLAAALQPVDAAQATAWKAAGGVGLLVAVLAGAVAWRLTRPISVLRARATKMLLEDGSSTEGWPRDGGEIGQLALAFQQVVEQRQQKQGETQALLVQLEAVLDHAEVGIAFTRNGHFELVSRQFCQIFQFNKQRVIGKPTRLMYPSVEAYQALSERAHPAFMQHGAFDGEVQLARVTGELFWAHMRGRAVMPGDRSQGTIWTVEDITASREHRERLAWTSSHDSLTGLVNRPAFEELLTRSTERAGTEPFCAMFVDLDHFKQVNDSGGHAAGDALLRDVAHILAAQVRQADTVARLGGDEFAILLRGCPLEQALEVGEKLRSAVVAYRLLWEGQSFGVSASIGLVAVDASYASATEVMRAADAACYAAKEQGRNAVVVFDPQAPESLLGVL</sequence>
<dbReference type="InterPro" id="IPR000014">
    <property type="entry name" value="PAS"/>
</dbReference>
<dbReference type="EMBL" id="JAVDXT010000005">
    <property type="protein sequence ID" value="MDR7379649.1"/>
    <property type="molecule type" value="Genomic_DNA"/>
</dbReference>
<dbReference type="SMART" id="SM00267">
    <property type="entry name" value="GGDEF"/>
    <property type="match status" value="1"/>
</dbReference>
<feature type="domain" description="GGDEF" evidence="2">
    <location>
        <begin position="529"/>
        <end position="662"/>
    </location>
</feature>
<comment type="caution">
    <text evidence="3">The sequence shown here is derived from an EMBL/GenBank/DDBJ whole genome shotgun (WGS) entry which is preliminary data.</text>
</comment>
<keyword evidence="4" id="KW-1185">Reference proteome</keyword>
<dbReference type="CDD" id="cd01949">
    <property type="entry name" value="GGDEF"/>
    <property type="match status" value="1"/>
</dbReference>
<protein>
    <submittedName>
        <fullName evidence="3">Diguanylate cyclase (GGDEF)-like protein/PAS domain S-box-containing protein</fullName>
    </submittedName>
</protein>
<proteinExistence type="predicted"/>
<dbReference type="SUPFAM" id="SSF55073">
    <property type="entry name" value="Nucleotide cyclase"/>
    <property type="match status" value="1"/>
</dbReference>
<dbReference type="CDD" id="cd00130">
    <property type="entry name" value="PAS"/>
    <property type="match status" value="1"/>
</dbReference>
<evidence type="ECO:0000256" key="1">
    <source>
        <dbReference type="SAM" id="Phobius"/>
    </source>
</evidence>
<evidence type="ECO:0000259" key="2">
    <source>
        <dbReference type="PROSITE" id="PS50887"/>
    </source>
</evidence>
<dbReference type="SUPFAM" id="SSF55785">
    <property type="entry name" value="PYP-like sensor domain (PAS domain)"/>
    <property type="match status" value="1"/>
</dbReference>
<feature type="transmembrane region" description="Helical" evidence="1">
    <location>
        <begin position="20"/>
        <end position="39"/>
    </location>
</feature>
<accession>A0ABU2CE94</accession>
<dbReference type="InterPro" id="IPR029787">
    <property type="entry name" value="Nucleotide_cyclase"/>
</dbReference>
<dbReference type="Gene3D" id="3.30.450.20">
    <property type="entry name" value="PAS domain"/>
    <property type="match status" value="2"/>
</dbReference>
<evidence type="ECO:0000313" key="4">
    <source>
        <dbReference type="Proteomes" id="UP001180487"/>
    </source>
</evidence>
<dbReference type="InterPro" id="IPR052163">
    <property type="entry name" value="DGC-Regulatory_Protein"/>
</dbReference>